<keyword evidence="2" id="KW-0547">Nucleotide-binding</keyword>
<keyword evidence="2" id="KW-0067">ATP-binding</keyword>
<accession>A0ABX1PHS3</accession>
<dbReference type="EMBL" id="QMEB01000382">
    <property type="protein sequence ID" value="NMG23030.1"/>
    <property type="molecule type" value="Genomic_DNA"/>
</dbReference>
<dbReference type="InterPro" id="IPR041664">
    <property type="entry name" value="AAA_16"/>
</dbReference>
<sequence>MNITPRPSTASQKEFQQLIHQKSSNFVGREFAFAAITDFLNHQLCGYFTIVGTPGSGKSAILAKYVMENPSVVYYSAEVEGKNCAEEFLITVCTQLTLRLRSGLKPSGVEALIREMGDTNVSLPDNATEGSWFLSLLLQKVSDLLEPDQRLIIAIDGCDQIDLNNQSPDSNLFYLPRYLPERVYFLLTRRPFKSEKSGLLIETPAQILDLEAYSKQNREDVQTYIQQYISVTPSFLKNARWINNHSISEQEFCQQLTQQLTVKSENNFMYLNHILKGISQGFYRDSPSVALAIPFQFEPLPPGLEAYYKNHYQRIKGKGLSPVGNRVLKCLAQLVQPLSVELIAQIIDEDEYEVEKVLENWLEFLHQEIRGEETFYSFYHTSFANWLGKELNLVSYSS</sequence>
<dbReference type="GO" id="GO:0005524">
    <property type="term" value="F:ATP binding"/>
    <property type="evidence" value="ECO:0007669"/>
    <property type="project" value="UniProtKB-KW"/>
</dbReference>
<name>A0ABX1PHS3_9CYAN</name>
<dbReference type="Proteomes" id="UP000718564">
    <property type="component" value="Unassembled WGS sequence"/>
</dbReference>
<comment type="caution">
    <text evidence="2">The sequence shown here is derived from an EMBL/GenBank/DDBJ whole genome shotgun (WGS) entry which is preliminary data.</text>
</comment>
<evidence type="ECO:0000313" key="3">
    <source>
        <dbReference type="Proteomes" id="UP000718564"/>
    </source>
</evidence>
<dbReference type="Pfam" id="PF13191">
    <property type="entry name" value="AAA_16"/>
    <property type="match status" value="1"/>
</dbReference>
<evidence type="ECO:0000313" key="2">
    <source>
        <dbReference type="EMBL" id="NMG23030.1"/>
    </source>
</evidence>
<evidence type="ECO:0000259" key="1">
    <source>
        <dbReference type="Pfam" id="PF13191"/>
    </source>
</evidence>
<dbReference type="RefSeq" id="WP_169158197.1">
    <property type="nucleotide sequence ID" value="NZ_CAWPJE010000416.1"/>
</dbReference>
<dbReference type="SUPFAM" id="SSF52540">
    <property type="entry name" value="P-loop containing nucleoside triphosphate hydrolases"/>
    <property type="match status" value="1"/>
</dbReference>
<keyword evidence="3" id="KW-1185">Reference proteome</keyword>
<gene>
    <name evidence="2" type="ORF">DP116_27860</name>
</gene>
<feature type="domain" description="Orc1-like AAA ATPase" evidence="1">
    <location>
        <begin position="25"/>
        <end position="167"/>
    </location>
</feature>
<dbReference type="InterPro" id="IPR027417">
    <property type="entry name" value="P-loop_NTPase"/>
</dbReference>
<proteinExistence type="predicted"/>
<reference evidence="2 3" key="1">
    <citation type="submission" date="2018-06" db="EMBL/GenBank/DDBJ databases">
        <title>Comparative genomics of Brasilonema spp. strains.</title>
        <authorList>
            <person name="Alvarenga D.O."/>
            <person name="Fiore M.F."/>
            <person name="Varani A.M."/>
        </authorList>
    </citation>
    <scope>NUCLEOTIDE SEQUENCE [LARGE SCALE GENOMIC DNA]</scope>
    <source>
        <strain evidence="2 3">SPC951</strain>
    </source>
</reference>
<dbReference type="PANTHER" id="PTHR10039:SF16">
    <property type="entry name" value="GPI INOSITOL-DEACYLASE"/>
    <property type="match status" value="1"/>
</dbReference>
<protein>
    <submittedName>
        <fullName evidence="2">ATP-binding protein</fullName>
    </submittedName>
</protein>
<dbReference type="PANTHER" id="PTHR10039">
    <property type="entry name" value="AMELOGENIN"/>
    <property type="match status" value="1"/>
</dbReference>
<dbReference type="Gene3D" id="3.40.50.300">
    <property type="entry name" value="P-loop containing nucleotide triphosphate hydrolases"/>
    <property type="match status" value="1"/>
</dbReference>
<organism evidence="2 3">
    <name type="scientific">Brasilonema bromeliae SPC951</name>
    <dbReference type="NCBI Taxonomy" id="385972"/>
    <lineage>
        <taxon>Bacteria</taxon>
        <taxon>Bacillati</taxon>
        <taxon>Cyanobacteriota</taxon>
        <taxon>Cyanophyceae</taxon>
        <taxon>Nostocales</taxon>
        <taxon>Scytonemataceae</taxon>
        <taxon>Brasilonema</taxon>
        <taxon>Bromeliae group (in: Brasilonema)</taxon>
    </lineage>
</organism>